<feature type="transmembrane region" description="Helical" evidence="1">
    <location>
        <begin position="41"/>
        <end position="60"/>
    </location>
</feature>
<evidence type="ECO:0000313" key="3">
    <source>
        <dbReference type="Proteomes" id="UP000533637"/>
    </source>
</evidence>
<keyword evidence="1" id="KW-1133">Transmembrane helix</keyword>
<reference evidence="2 3" key="1">
    <citation type="submission" date="2020-08" db="EMBL/GenBank/DDBJ databases">
        <title>Genomic Encyclopedia of Type Strains, Phase IV (KMG-IV): sequencing the most valuable type-strain genomes for metagenomic binning, comparative biology and taxonomic classification.</title>
        <authorList>
            <person name="Goeker M."/>
        </authorList>
    </citation>
    <scope>NUCLEOTIDE SEQUENCE [LARGE SCALE GENOMIC DNA]</scope>
    <source>
        <strain evidence="2 3">DSM 102983</strain>
    </source>
</reference>
<dbReference type="EMBL" id="JACHOC010000001">
    <property type="protein sequence ID" value="MBB4620191.1"/>
    <property type="molecule type" value="Genomic_DNA"/>
</dbReference>
<keyword evidence="1" id="KW-0812">Transmembrane</keyword>
<dbReference type="Proteomes" id="UP000533637">
    <property type="component" value="Unassembled WGS sequence"/>
</dbReference>
<name>A0ABR6KFC6_9BACT</name>
<comment type="caution">
    <text evidence="2">The sequence shown here is derived from an EMBL/GenBank/DDBJ whole genome shotgun (WGS) entry which is preliminary data.</text>
</comment>
<proteinExistence type="predicted"/>
<dbReference type="RefSeq" id="WP_122355819.1">
    <property type="nucleotide sequence ID" value="NZ_BMPB01000006.1"/>
</dbReference>
<evidence type="ECO:0000313" key="2">
    <source>
        <dbReference type="EMBL" id="MBB4620191.1"/>
    </source>
</evidence>
<gene>
    <name evidence="2" type="ORF">GGQ57_000065</name>
</gene>
<feature type="transmembrane region" description="Helical" evidence="1">
    <location>
        <begin position="12"/>
        <end position="29"/>
    </location>
</feature>
<accession>A0ABR6KFC6</accession>
<keyword evidence="3" id="KW-1185">Reference proteome</keyword>
<organism evidence="2 3">
    <name type="scientific">Parabacteroides faecis</name>
    <dbReference type="NCBI Taxonomy" id="1217282"/>
    <lineage>
        <taxon>Bacteria</taxon>
        <taxon>Pseudomonadati</taxon>
        <taxon>Bacteroidota</taxon>
        <taxon>Bacteroidia</taxon>
        <taxon>Bacteroidales</taxon>
        <taxon>Tannerellaceae</taxon>
        <taxon>Parabacteroides</taxon>
    </lineage>
</organism>
<keyword evidence="1" id="KW-0472">Membrane</keyword>
<protein>
    <recommendedName>
        <fullName evidence="4">Cardiolipin synthase N-terminal domain-containing protein</fullName>
    </recommendedName>
</protein>
<evidence type="ECO:0008006" key="4">
    <source>
        <dbReference type="Google" id="ProtNLM"/>
    </source>
</evidence>
<evidence type="ECO:0000256" key="1">
    <source>
        <dbReference type="SAM" id="Phobius"/>
    </source>
</evidence>
<sequence length="68" mass="7913">MSHTLCLISLPEIGFIVGIAVILFGCKAVMQNPFISRGQKIVWILIIVVLNWIGLLWYYYTYYMKNKD</sequence>